<dbReference type="AlphaFoldDB" id="A0AAV4D9P2"/>
<protein>
    <recommendedName>
        <fullName evidence="3">DDE-1 domain-containing protein</fullName>
    </recommendedName>
</protein>
<evidence type="ECO:0000313" key="2">
    <source>
        <dbReference type="Proteomes" id="UP000735302"/>
    </source>
</evidence>
<evidence type="ECO:0000313" key="1">
    <source>
        <dbReference type="EMBL" id="GFO40967.1"/>
    </source>
</evidence>
<sequence length="92" mass="10381">MNFSKGTISSFQTQQVVNYFHPFSSTRLSIYGEHCAKAVHPELGLEGANQVTIFGEWFLRVVVPWARRKEVAKVLIVDKLSSHFSGLLLDKS</sequence>
<dbReference type="Proteomes" id="UP000735302">
    <property type="component" value="Unassembled WGS sequence"/>
</dbReference>
<comment type="caution">
    <text evidence="1">The sequence shown here is derived from an EMBL/GenBank/DDBJ whole genome shotgun (WGS) entry which is preliminary data.</text>
</comment>
<evidence type="ECO:0008006" key="3">
    <source>
        <dbReference type="Google" id="ProtNLM"/>
    </source>
</evidence>
<accession>A0AAV4D9P2</accession>
<dbReference type="EMBL" id="BLXT01007646">
    <property type="protein sequence ID" value="GFO40967.1"/>
    <property type="molecule type" value="Genomic_DNA"/>
</dbReference>
<gene>
    <name evidence="1" type="ORF">PoB_006747200</name>
</gene>
<proteinExistence type="predicted"/>
<name>A0AAV4D9P2_9GAST</name>
<keyword evidence="2" id="KW-1185">Reference proteome</keyword>
<organism evidence="1 2">
    <name type="scientific">Plakobranchus ocellatus</name>
    <dbReference type="NCBI Taxonomy" id="259542"/>
    <lineage>
        <taxon>Eukaryota</taxon>
        <taxon>Metazoa</taxon>
        <taxon>Spiralia</taxon>
        <taxon>Lophotrochozoa</taxon>
        <taxon>Mollusca</taxon>
        <taxon>Gastropoda</taxon>
        <taxon>Heterobranchia</taxon>
        <taxon>Euthyneura</taxon>
        <taxon>Panpulmonata</taxon>
        <taxon>Sacoglossa</taxon>
        <taxon>Placobranchoidea</taxon>
        <taxon>Plakobranchidae</taxon>
        <taxon>Plakobranchus</taxon>
    </lineage>
</organism>
<reference evidence="1 2" key="1">
    <citation type="journal article" date="2021" name="Elife">
        <title>Chloroplast acquisition without the gene transfer in kleptoplastic sea slugs, Plakobranchus ocellatus.</title>
        <authorList>
            <person name="Maeda T."/>
            <person name="Takahashi S."/>
            <person name="Yoshida T."/>
            <person name="Shimamura S."/>
            <person name="Takaki Y."/>
            <person name="Nagai Y."/>
            <person name="Toyoda A."/>
            <person name="Suzuki Y."/>
            <person name="Arimoto A."/>
            <person name="Ishii H."/>
            <person name="Satoh N."/>
            <person name="Nishiyama T."/>
            <person name="Hasebe M."/>
            <person name="Maruyama T."/>
            <person name="Minagawa J."/>
            <person name="Obokata J."/>
            <person name="Shigenobu S."/>
        </authorList>
    </citation>
    <scope>NUCLEOTIDE SEQUENCE [LARGE SCALE GENOMIC DNA]</scope>
</reference>